<keyword evidence="1" id="KW-1185">Reference proteome</keyword>
<proteinExistence type="predicted"/>
<sequence>MLSLFNQTMLVLDVGGPTVFGSRRGLCNTLATSVNTPVPQLQARSAVRGCSIRALPAFGGQTFSLPFLRKHFVGESKDCVSFLLSYLCNESVKHSQMQGQIMNKLLQSIVDQLQATEYTAMNMWICPFSPGL</sequence>
<protein>
    <submittedName>
        <fullName evidence="2">Uncharacterized protein</fullName>
    </submittedName>
</protein>
<dbReference type="Proteomes" id="UP000887574">
    <property type="component" value="Unplaced"/>
</dbReference>
<evidence type="ECO:0000313" key="1">
    <source>
        <dbReference type="Proteomes" id="UP000887574"/>
    </source>
</evidence>
<accession>A0A915DHY5</accession>
<dbReference type="AlphaFoldDB" id="A0A915DHY5"/>
<dbReference type="WBParaSite" id="jg19679">
    <property type="protein sequence ID" value="jg19679"/>
    <property type="gene ID" value="jg19679"/>
</dbReference>
<reference evidence="2" key="1">
    <citation type="submission" date="2022-11" db="UniProtKB">
        <authorList>
            <consortium name="WormBaseParasite"/>
        </authorList>
    </citation>
    <scope>IDENTIFICATION</scope>
</reference>
<organism evidence="1 2">
    <name type="scientific">Ditylenchus dipsaci</name>
    <dbReference type="NCBI Taxonomy" id="166011"/>
    <lineage>
        <taxon>Eukaryota</taxon>
        <taxon>Metazoa</taxon>
        <taxon>Ecdysozoa</taxon>
        <taxon>Nematoda</taxon>
        <taxon>Chromadorea</taxon>
        <taxon>Rhabditida</taxon>
        <taxon>Tylenchina</taxon>
        <taxon>Tylenchomorpha</taxon>
        <taxon>Sphaerularioidea</taxon>
        <taxon>Anguinidae</taxon>
        <taxon>Anguininae</taxon>
        <taxon>Ditylenchus</taxon>
    </lineage>
</organism>
<evidence type="ECO:0000313" key="2">
    <source>
        <dbReference type="WBParaSite" id="jg19679"/>
    </source>
</evidence>
<name>A0A915DHY5_9BILA</name>